<keyword evidence="6" id="KW-0677">Repeat</keyword>
<dbReference type="SUPFAM" id="SSF52058">
    <property type="entry name" value="L domain-like"/>
    <property type="match status" value="1"/>
</dbReference>
<evidence type="ECO:0000256" key="3">
    <source>
        <dbReference type="ARBA" id="ARBA00022614"/>
    </source>
</evidence>
<organism evidence="15 16">
    <name type="scientific">Camellia sinensis var. sinensis</name>
    <name type="common">China tea</name>
    <dbReference type="NCBI Taxonomy" id="542762"/>
    <lineage>
        <taxon>Eukaryota</taxon>
        <taxon>Viridiplantae</taxon>
        <taxon>Streptophyta</taxon>
        <taxon>Embryophyta</taxon>
        <taxon>Tracheophyta</taxon>
        <taxon>Spermatophyta</taxon>
        <taxon>Magnoliopsida</taxon>
        <taxon>eudicotyledons</taxon>
        <taxon>Gunneridae</taxon>
        <taxon>Pentapetalae</taxon>
        <taxon>asterids</taxon>
        <taxon>Ericales</taxon>
        <taxon>Theaceae</taxon>
        <taxon>Camellia</taxon>
    </lineage>
</organism>
<gene>
    <name evidence="15" type="ORF">TEA_026210</name>
</gene>
<evidence type="ECO:0000259" key="14">
    <source>
        <dbReference type="PROSITE" id="PS50011"/>
    </source>
</evidence>
<dbReference type="InterPro" id="IPR013210">
    <property type="entry name" value="LRR_N_plant-typ"/>
</dbReference>
<dbReference type="Pfam" id="PF00560">
    <property type="entry name" value="LRR_1"/>
    <property type="match status" value="3"/>
</dbReference>
<dbReference type="GO" id="GO:0016020">
    <property type="term" value="C:membrane"/>
    <property type="evidence" value="ECO:0007669"/>
    <property type="project" value="UniProtKB-SubCell"/>
</dbReference>
<keyword evidence="16" id="KW-1185">Reference proteome</keyword>
<comment type="caution">
    <text evidence="15">The sequence shown here is derived from an EMBL/GenBank/DDBJ whole genome shotgun (WGS) entry which is preliminary data.</text>
</comment>
<evidence type="ECO:0000256" key="6">
    <source>
        <dbReference type="ARBA" id="ARBA00022737"/>
    </source>
</evidence>
<feature type="domain" description="Protein kinase" evidence="14">
    <location>
        <begin position="279"/>
        <end position="616"/>
    </location>
</feature>
<dbReference type="Pfam" id="PF08263">
    <property type="entry name" value="LRRNT_2"/>
    <property type="match status" value="1"/>
</dbReference>
<dbReference type="Gene3D" id="1.10.510.10">
    <property type="entry name" value="Transferase(Phosphotransferase) domain 1"/>
    <property type="match status" value="1"/>
</dbReference>
<proteinExistence type="predicted"/>
<dbReference type="Pfam" id="PF07714">
    <property type="entry name" value="PK_Tyr_Ser-Thr"/>
    <property type="match status" value="1"/>
</dbReference>
<dbReference type="Proteomes" id="UP000306102">
    <property type="component" value="Unassembled WGS sequence"/>
</dbReference>
<feature type="transmembrane region" description="Helical" evidence="12">
    <location>
        <begin position="249"/>
        <end position="276"/>
    </location>
</feature>
<dbReference type="EMBL" id="SDRB02000369">
    <property type="protein sequence ID" value="THG23315.1"/>
    <property type="molecule type" value="Genomic_DNA"/>
</dbReference>
<evidence type="ECO:0000256" key="7">
    <source>
        <dbReference type="ARBA" id="ARBA00022741"/>
    </source>
</evidence>
<evidence type="ECO:0000256" key="2">
    <source>
        <dbReference type="ARBA" id="ARBA00022553"/>
    </source>
</evidence>
<dbReference type="PANTHER" id="PTHR48007">
    <property type="entry name" value="LEUCINE-RICH REPEAT RECEPTOR-LIKE PROTEIN KINASE PXC1"/>
    <property type="match status" value="1"/>
</dbReference>
<keyword evidence="2" id="KW-0597">Phosphoprotein</keyword>
<evidence type="ECO:0000256" key="4">
    <source>
        <dbReference type="ARBA" id="ARBA00022692"/>
    </source>
</evidence>
<comment type="subcellular location">
    <subcellularLocation>
        <location evidence="1">Membrane</location>
        <topology evidence="1">Single-pass membrane protein</topology>
    </subcellularLocation>
</comment>
<dbReference type="GO" id="GO:0004672">
    <property type="term" value="F:protein kinase activity"/>
    <property type="evidence" value="ECO:0007669"/>
    <property type="project" value="InterPro"/>
</dbReference>
<dbReference type="STRING" id="542762.A0A4S4F315"/>
<evidence type="ECO:0000256" key="1">
    <source>
        <dbReference type="ARBA" id="ARBA00004167"/>
    </source>
</evidence>
<keyword evidence="10 12" id="KW-0472">Membrane</keyword>
<dbReference type="GO" id="GO:0005524">
    <property type="term" value="F:ATP binding"/>
    <property type="evidence" value="ECO:0007669"/>
    <property type="project" value="UniProtKB-KW"/>
</dbReference>
<dbReference type="InterPro" id="IPR001245">
    <property type="entry name" value="Ser-Thr/Tyr_kinase_cat_dom"/>
</dbReference>
<keyword evidence="7" id="KW-0547">Nucleotide-binding</keyword>
<dbReference type="FunFam" id="3.80.10.10:FF:000400">
    <property type="entry name" value="Nuclear pore complex protein NUP107"/>
    <property type="match status" value="1"/>
</dbReference>
<name>A0A4S4F315_CAMSN</name>
<evidence type="ECO:0000256" key="11">
    <source>
        <dbReference type="ARBA" id="ARBA00023180"/>
    </source>
</evidence>
<dbReference type="PANTHER" id="PTHR48007:SF86">
    <property type="entry name" value="(WILD MALAYSIAN BANANA) HYPOTHETICAL PROTEIN"/>
    <property type="match status" value="1"/>
</dbReference>
<dbReference type="FunFam" id="3.30.200.20:FF:000428">
    <property type="entry name" value="Inactive LRR receptor-like serine/threonine-protein kinase BIR2"/>
    <property type="match status" value="1"/>
</dbReference>
<evidence type="ECO:0000256" key="13">
    <source>
        <dbReference type="SAM" id="SignalP"/>
    </source>
</evidence>
<feature type="signal peptide" evidence="13">
    <location>
        <begin position="1"/>
        <end position="25"/>
    </location>
</feature>
<dbReference type="PROSITE" id="PS50011">
    <property type="entry name" value="PROTEIN_KINASE_DOM"/>
    <property type="match status" value="1"/>
</dbReference>
<dbReference type="CDD" id="cd14066">
    <property type="entry name" value="STKc_IRAK"/>
    <property type="match status" value="1"/>
</dbReference>
<sequence length="636" mass="69210">MKTHLTFSSPTLLILFLSLCTFITAIEDDVKCLEGFKSSISDPQSTLSSWIFTNTSVTFICMQLVGVSCWNDMENRLISLQLPSMSLAGSLPEPLKFCQSLQHLDLSGNLLSGSIPPQICTWLPYLVTLDLSGNLLSGSIPPEIVNCKFLNSLVLSDNKLSGAIPYGLGLLDRLKKFSVANNDLSGSIPSDLSNFPVDRLKKFSVANNDLSGSTPSHLSNFPAEGFIGNGGLCGNPIGSSCGKLSNKNLAIIIAAGVLGAAGSLLLGFALWTFFVLSNRKKRKAFGGGGGGRWIERLRAHKLVQVSLFRKPIVKIKLNDLMAATKNFDPESIAVTTRTGVSYKAILRDGSALEIKRLSVCKLSEKQFQSEMNRLGQLRHPNLVPLLGFCVMENERLLVYKHMSNGTLYSLLHGNGIGVMNSGSLDWPARVRIGVGAARGLSWLHHGCQPPYLHQNISSNVIVVDDDFDARISDFGLARLVGAVDSNGSSTFVNRDMGEFGYVPPEYPSTMIASMKGDVYGFGVVLLELVTGQKALEVSNAEEGFKGNLVDWVTQLCGSGLSNDATDKSLCGRGHDDQILQFLKVACTCVASRPKDRPSMYSVYQSLKSLSEEHDHFSEQFDEFPFNFGKDDLDHKK</sequence>
<evidence type="ECO:0000256" key="10">
    <source>
        <dbReference type="ARBA" id="ARBA00023136"/>
    </source>
</evidence>
<accession>A0A4S4F315</accession>
<dbReference type="AlphaFoldDB" id="A0A4S4F315"/>
<evidence type="ECO:0000256" key="12">
    <source>
        <dbReference type="SAM" id="Phobius"/>
    </source>
</evidence>
<protein>
    <recommendedName>
        <fullName evidence="14">Protein kinase domain-containing protein</fullName>
    </recommendedName>
</protein>
<dbReference type="Gene3D" id="3.80.10.10">
    <property type="entry name" value="Ribonuclease Inhibitor"/>
    <property type="match status" value="2"/>
</dbReference>
<evidence type="ECO:0000256" key="9">
    <source>
        <dbReference type="ARBA" id="ARBA00022989"/>
    </source>
</evidence>
<evidence type="ECO:0000256" key="5">
    <source>
        <dbReference type="ARBA" id="ARBA00022729"/>
    </source>
</evidence>
<feature type="chain" id="PRO_5020642446" description="Protein kinase domain-containing protein" evidence="13">
    <location>
        <begin position="26"/>
        <end position="636"/>
    </location>
</feature>
<keyword evidence="8" id="KW-0067">ATP-binding</keyword>
<dbReference type="SUPFAM" id="SSF56112">
    <property type="entry name" value="Protein kinase-like (PK-like)"/>
    <property type="match status" value="1"/>
</dbReference>
<keyword evidence="11" id="KW-0325">Glycoprotein</keyword>
<dbReference type="InterPro" id="IPR011009">
    <property type="entry name" value="Kinase-like_dom_sf"/>
</dbReference>
<dbReference type="Gene3D" id="3.30.200.20">
    <property type="entry name" value="Phosphorylase Kinase, domain 1"/>
    <property type="match status" value="1"/>
</dbReference>
<dbReference type="InterPro" id="IPR000719">
    <property type="entry name" value="Prot_kinase_dom"/>
</dbReference>
<evidence type="ECO:0000313" key="15">
    <source>
        <dbReference type="EMBL" id="THG23315.1"/>
    </source>
</evidence>
<reference evidence="15 16" key="1">
    <citation type="journal article" date="2018" name="Proc. Natl. Acad. Sci. U.S.A.">
        <title>Draft genome sequence of Camellia sinensis var. sinensis provides insights into the evolution of the tea genome and tea quality.</title>
        <authorList>
            <person name="Wei C."/>
            <person name="Yang H."/>
            <person name="Wang S."/>
            <person name="Zhao J."/>
            <person name="Liu C."/>
            <person name="Gao L."/>
            <person name="Xia E."/>
            <person name="Lu Y."/>
            <person name="Tai Y."/>
            <person name="She G."/>
            <person name="Sun J."/>
            <person name="Cao H."/>
            <person name="Tong W."/>
            <person name="Gao Q."/>
            <person name="Li Y."/>
            <person name="Deng W."/>
            <person name="Jiang X."/>
            <person name="Wang W."/>
            <person name="Chen Q."/>
            <person name="Zhang S."/>
            <person name="Li H."/>
            <person name="Wu J."/>
            <person name="Wang P."/>
            <person name="Li P."/>
            <person name="Shi C."/>
            <person name="Zheng F."/>
            <person name="Jian J."/>
            <person name="Huang B."/>
            <person name="Shan D."/>
            <person name="Shi M."/>
            <person name="Fang C."/>
            <person name="Yue Y."/>
            <person name="Li F."/>
            <person name="Li D."/>
            <person name="Wei S."/>
            <person name="Han B."/>
            <person name="Jiang C."/>
            <person name="Yin Y."/>
            <person name="Xia T."/>
            <person name="Zhang Z."/>
            <person name="Bennetzen J.L."/>
            <person name="Zhao S."/>
            <person name="Wan X."/>
        </authorList>
    </citation>
    <scope>NUCLEOTIDE SEQUENCE [LARGE SCALE GENOMIC DNA]</scope>
    <source>
        <strain evidence="16">cv. Shuchazao</strain>
        <tissue evidence="15">Leaf</tissue>
    </source>
</reference>
<evidence type="ECO:0000256" key="8">
    <source>
        <dbReference type="ARBA" id="ARBA00022840"/>
    </source>
</evidence>
<dbReference type="InterPro" id="IPR046959">
    <property type="entry name" value="PRK1-6/SRF4-like"/>
</dbReference>
<dbReference type="InterPro" id="IPR001611">
    <property type="entry name" value="Leu-rich_rpt"/>
</dbReference>
<keyword evidence="5 13" id="KW-0732">Signal</keyword>
<keyword evidence="9 12" id="KW-1133">Transmembrane helix</keyword>
<dbReference type="FunFam" id="1.10.510.10:FF:000609">
    <property type="entry name" value="Inactive LRR receptor-like serine/threonine-protein kinase BIR2"/>
    <property type="match status" value="1"/>
</dbReference>
<keyword evidence="3" id="KW-0433">Leucine-rich repeat</keyword>
<dbReference type="InterPro" id="IPR032675">
    <property type="entry name" value="LRR_dom_sf"/>
</dbReference>
<evidence type="ECO:0000313" key="16">
    <source>
        <dbReference type="Proteomes" id="UP000306102"/>
    </source>
</evidence>
<keyword evidence="4 12" id="KW-0812">Transmembrane</keyword>